<accession>B9DIM3</accession>
<feature type="domain" description="NAD-dependent epimerase/dehydratase" evidence="1">
    <location>
        <begin position="4"/>
        <end position="81"/>
    </location>
</feature>
<dbReference type="InterPro" id="IPR001509">
    <property type="entry name" value="Epimerase_deHydtase"/>
</dbReference>
<dbReference type="HOGENOM" id="CLU_007383_6_5_9"/>
<sequence length="296" mass="34267">MKLLVTGANGHSGRLFLQKLNNENPNKFSEVHVVVRNNFPDETIRLNNLNIIVHKGDLTDTAFLQEVTRDIDTILHIAGIQMSKELFKAALENKVDWIIAVHTTGRYSKFKMASAEYIEIEDELLKLRDKINITILRPTMIYGSSRDRNMYRLIKFIDKSPIFPLFGNGNNLMQPVTAYDLANAYYQVLNHKQITVNQNYNLSGKYPIKYKNLIQTVAEKLNKNITLIKIPIKLSYYSALLANKVLPKFPINEEQVLRMQENKDFTYLKAQKDFGYNPLSFEEGITREVKEYKGDR</sequence>
<proteinExistence type="predicted"/>
<dbReference type="eggNOG" id="COG0702">
    <property type="taxonomic scope" value="Bacteria"/>
</dbReference>
<evidence type="ECO:0000313" key="3">
    <source>
        <dbReference type="Proteomes" id="UP000000444"/>
    </source>
</evidence>
<evidence type="ECO:0000313" key="2">
    <source>
        <dbReference type="EMBL" id="CAL29248.1"/>
    </source>
</evidence>
<dbReference type="RefSeq" id="WP_015901583.1">
    <property type="nucleotide sequence ID" value="NC_012121.1"/>
</dbReference>
<gene>
    <name evidence="2" type="ordered locus">Sca_2345</name>
</gene>
<dbReference type="SUPFAM" id="SSF51735">
    <property type="entry name" value="NAD(P)-binding Rossmann-fold domains"/>
    <property type="match status" value="1"/>
</dbReference>
<organism evidence="2 3">
    <name type="scientific">Staphylococcus carnosus (strain TM300)</name>
    <dbReference type="NCBI Taxonomy" id="396513"/>
    <lineage>
        <taxon>Bacteria</taxon>
        <taxon>Bacillati</taxon>
        <taxon>Bacillota</taxon>
        <taxon>Bacilli</taxon>
        <taxon>Bacillales</taxon>
        <taxon>Staphylococcaceae</taxon>
        <taxon>Staphylococcus</taxon>
    </lineage>
</organism>
<dbReference type="InterPro" id="IPR050177">
    <property type="entry name" value="Lipid_A_modif_metabolic_enz"/>
</dbReference>
<dbReference type="Pfam" id="PF01370">
    <property type="entry name" value="Epimerase"/>
    <property type="match status" value="2"/>
</dbReference>
<dbReference type="AlphaFoldDB" id="B9DIM3"/>
<reference evidence="2 3" key="1">
    <citation type="journal article" date="2009" name="Appl. Environ. Microbiol.">
        <title>Genome analysis of the meat starter culture bacterium Staphylococcus carnosus TM300.</title>
        <authorList>
            <person name="Rosenstein R."/>
            <person name="Nerz C."/>
            <person name="Biswas L."/>
            <person name="Resch A."/>
            <person name="Raddatz G."/>
            <person name="Schuster S.C."/>
            <person name="Goetz F."/>
        </authorList>
    </citation>
    <scope>NUCLEOTIDE SEQUENCE [LARGE SCALE GENOMIC DNA]</scope>
    <source>
        <strain evidence="2 3">TM300</strain>
    </source>
</reference>
<dbReference type="OrthoDB" id="9808602at2"/>
<dbReference type="Proteomes" id="UP000000444">
    <property type="component" value="Chromosome"/>
</dbReference>
<dbReference type="EMBL" id="AM295250">
    <property type="protein sequence ID" value="CAL29248.1"/>
    <property type="molecule type" value="Genomic_DNA"/>
</dbReference>
<dbReference type="InterPro" id="IPR036291">
    <property type="entry name" value="NAD(P)-bd_dom_sf"/>
</dbReference>
<protein>
    <recommendedName>
        <fullName evidence="1">NAD-dependent epimerase/dehydratase domain-containing protein</fullName>
    </recommendedName>
</protein>
<evidence type="ECO:0000259" key="1">
    <source>
        <dbReference type="Pfam" id="PF01370"/>
    </source>
</evidence>
<dbReference type="KEGG" id="sca:SCA_2345"/>
<keyword evidence="3" id="KW-1185">Reference proteome</keyword>
<dbReference type="BioCyc" id="SCAR396513:SCA_RS11800-MONOMER"/>
<name>B9DIM3_STACT</name>
<feature type="domain" description="NAD-dependent epimerase/dehydratase" evidence="1">
    <location>
        <begin position="107"/>
        <end position="202"/>
    </location>
</feature>
<dbReference type="PANTHER" id="PTHR43245">
    <property type="entry name" value="BIFUNCTIONAL POLYMYXIN RESISTANCE PROTEIN ARNA"/>
    <property type="match status" value="1"/>
</dbReference>
<dbReference type="GeneID" id="93794791"/>
<dbReference type="Gene3D" id="3.40.50.720">
    <property type="entry name" value="NAD(P)-binding Rossmann-like Domain"/>
    <property type="match status" value="1"/>
</dbReference>